<protein>
    <submittedName>
        <fullName evidence="1">Uncharacterized protein</fullName>
    </submittedName>
</protein>
<evidence type="ECO:0000313" key="2">
    <source>
        <dbReference type="Proteomes" id="UP000887159"/>
    </source>
</evidence>
<proteinExistence type="predicted"/>
<dbReference type="Proteomes" id="UP000887159">
    <property type="component" value="Unassembled WGS sequence"/>
</dbReference>
<organism evidence="1 2">
    <name type="scientific">Trichonephila clavipes</name>
    <name type="common">Golden silk orbweaver</name>
    <name type="synonym">Nephila clavipes</name>
    <dbReference type="NCBI Taxonomy" id="2585209"/>
    <lineage>
        <taxon>Eukaryota</taxon>
        <taxon>Metazoa</taxon>
        <taxon>Ecdysozoa</taxon>
        <taxon>Arthropoda</taxon>
        <taxon>Chelicerata</taxon>
        <taxon>Arachnida</taxon>
        <taxon>Araneae</taxon>
        <taxon>Araneomorphae</taxon>
        <taxon>Entelegynae</taxon>
        <taxon>Araneoidea</taxon>
        <taxon>Nephilidae</taxon>
        <taxon>Trichonephila</taxon>
    </lineage>
</organism>
<name>A0A8X6RTG5_TRICX</name>
<gene>
    <name evidence="1" type="ORF">TNCV_259921</name>
</gene>
<dbReference type="EMBL" id="BMAU01021215">
    <property type="protein sequence ID" value="GFX99955.1"/>
    <property type="molecule type" value="Genomic_DNA"/>
</dbReference>
<keyword evidence="2" id="KW-1185">Reference proteome</keyword>
<comment type="caution">
    <text evidence="1">The sequence shown here is derived from an EMBL/GenBank/DDBJ whole genome shotgun (WGS) entry which is preliminary data.</text>
</comment>
<evidence type="ECO:0000313" key="1">
    <source>
        <dbReference type="EMBL" id="GFX99955.1"/>
    </source>
</evidence>
<sequence length="99" mass="11013">MMGKDLIKAHEIHLGKGLSDAHASVVIRSFEHHAGDRMIWVHPNFEGKHPGDGQLPPTSLHLPLAARRLFRVPPSCTFTSIHAFSGIQTQALRHSSQRH</sequence>
<dbReference type="AlphaFoldDB" id="A0A8X6RTG5"/>
<accession>A0A8X6RTG5</accession>
<reference evidence="1" key="1">
    <citation type="submission" date="2020-08" db="EMBL/GenBank/DDBJ databases">
        <title>Multicomponent nature underlies the extraordinary mechanical properties of spider dragline silk.</title>
        <authorList>
            <person name="Kono N."/>
            <person name="Nakamura H."/>
            <person name="Mori M."/>
            <person name="Yoshida Y."/>
            <person name="Ohtoshi R."/>
            <person name="Malay A.D."/>
            <person name="Moran D.A.P."/>
            <person name="Tomita M."/>
            <person name="Numata K."/>
            <person name="Arakawa K."/>
        </authorList>
    </citation>
    <scope>NUCLEOTIDE SEQUENCE</scope>
</reference>